<keyword evidence="5" id="KW-1185">Reference proteome</keyword>
<dbReference type="SUPFAM" id="SSF46689">
    <property type="entry name" value="Homeodomain-like"/>
    <property type="match status" value="1"/>
</dbReference>
<accession>A0A6L8VJ12</accession>
<dbReference type="InterPro" id="IPR009057">
    <property type="entry name" value="Homeodomain-like_sf"/>
</dbReference>
<dbReference type="Pfam" id="PF17940">
    <property type="entry name" value="TetR_C_31"/>
    <property type="match status" value="1"/>
</dbReference>
<evidence type="ECO:0000313" key="4">
    <source>
        <dbReference type="EMBL" id="MZQ90213.1"/>
    </source>
</evidence>
<organism evidence="4 5">
    <name type="scientific">Frigidibacter albus</name>
    <dbReference type="NCBI Taxonomy" id="1465486"/>
    <lineage>
        <taxon>Bacteria</taxon>
        <taxon>Pseudomonadati</taxon>
        <taxon>Pseudomonadota</taxon>
        <taxon>Alphaproteobacteria</taxon>
        <taxon>Rhodobacterales</taxon>
        <taxon>Paracoccaceae</taxon>
        <taxon>Frigidibacter</taxon>
    </lineage>
</organism>
<evidence type="ECO:0000313" key="5">
    <source>
        <dbReference type="Proteomes" id="UP000477083"/>
    </source>
</evidence>
<sequence length="189" mass="20037">MGTTRREIILDAALSLVAREGLGALTHRGTDAAADLPPGSTSYYFRRKADLLQALIDRLAERLQAESEVLKAAFTTILTEQGRDPAFAFVADELVVCAREDRDLLIARLEIMLAASRDPALSGASERLAQAAMRPMLFFVDLLAGQGADPARAMACAALLDGLMLPYATGHGAPPTAAQVRAACSALLD</sequence>
<dbReference type="GO" id="GO:0003677">
    <property type="term" value="F:DNA binding"/>
    <property type="evidence" value="ECO:0007669"/>
    <property type="project" value="UniProtKB-UniRule"/>
</dbReference>
<dbReference type="OrthoDB" id="7506349at2"/>
<evidence type="ECO:0000256" key="2">
    <source>
        <dbReference type="PROSITE-ProRule" id="PRU00335"/>
    </source>
</evidence>
<reference evidence="4 5" key="1">
    <citation type="submission" date="2020-01" db="EMBL/GenBank/DDBJ databases">
        <title>Frigidibacter albus SP32T (=CGMCC 1.13995T).</title>
        <authorList>
            <person name="Liao X."/>
        </authorList>
    </citation>
    <scope>NUCLEOTIDE SEQUENCE [LARGE SCALE GENOMIC DNA]</scope>
    <source>
        <strain evidence="4 5">SP32</strain>
    </source>
</reference>
<feature type="domain" description="HTH tetR-type" evidence="3">
    <location>
        <begin position="3"/>
        <end position="63"/>
    </location>
</feature>
<comment type="caution">
    <text evidence="4">The sequence shown here is derived from an EMBL/GenBank/DDBJ whole genome shotgun (WGS) entry which is preliminary data.</text>
</comment>
<dbReference type="InterPro" id="IPR001647">
    <property type="entry name" value="HTH_TetR"/>
</dbReference>
<protein>
    <submittedName>
        <fullName evidence="4">TetR family transcriptional regulator</fullName>
    </submittedName>
</protein>
<feature type="DNA-binding region" description="H-T-H motif" evidence="2">
    <location>
        <begin position="26"/>
        <end position="45"/>
    </location>
</feature>
<dbReference type="PROSITE" id="PS50977">
    <property type="entry name" value="HTH_TETR_2"/>
    <property type="match status" value="1"/>
</dbReference>
<dbReference type="EMBL" id="WWNR01000009">
    <property type="protein sequence ID" value="MZQ90213.1"/>
    <property type="molecule type" value="Genomic_DNA"/>
</dbReference>
<dbReference type="Proteomes" id="UP000477083">
    <property type="component" value="Unassembled WGS sequence"/>
</dbReference>
<dbReference type="SUPFAM" id="SSF48498">
    <property type="entry name" value="Tetracyclin repressor-like, C-terminal domain"/>
    <property type="match status" value="1"/>
</dbReference>
<proteinExistence type="predicted"/>
<dbReference type="RefSeq" id="WP_161347611.1">
    <property type="nucleotide sequence ID" value="NZ_BMGW01000009.1"/>
</dbReference>
<evidence type="ECO:0000259" key="3">
    <source>
        <dbReference type="PROSITE" id="PS50977"/>
    </source>
</evidence>
<dbReference type="InterPro" id="IPR041583">
    <property type="entry name" value="TetR_C_31"/>
</dbReference>
<keyword evidence="1 2" id="KW-0238">DNA-binding</keyword>
<dbReference type="Gene3D" id="1.10.357.10">
    <property type="entry name" value="Tetracycline Repressor, domain 2"/>
    <property type="match status" value="1"/>
</dbReference>
<gene>
    <name evidence="4" type="ORF">GS660_14050</name>
</gene>
<evidence type="ECO:0000256" key="1">
    <source>
        <dbReference type="ARBA" id="ARBA00023125"/>
    </source>
</evidence>
<name>A0A6L8VJ12_9RHOB</name>
<dbReference type="InterPro" id="IPR036271">
    <property type="entry name" value="Tet_transcr_reg_TetR-rel_C_sf"/>
</dbReference>
<dbReference type="AlphaFoldDB" id="A0A6L8VJ12"/>